<evidence type="ECO:0000313" key="3">
    <source>
        <dbReference type="EMBL" id="BDU51305.1"/>
    </source>
</evidence>
<dbReference type="CDD" id="cd00063">
    <property type="entry name" value="FN3"/>
    <property type="match status" value="2"/>
</dbReference>
<dbReference type="InterPro" id="IPR036116">
    <property type="entry name" value="FN3_sf"/>
</dbReference>
<dbReference type="SMART" id="SM01066">
    <property type="entry name" value="CBM_25"/>
    <property type="match status" value="1"/>
</dbReference>
<dbReference type="RefSeq" id="WP_307904174.1">
    <property type="nucleotide sequence ID" value="NZ_AP027059.1"/>
</dbReference>
<dbReference type="SUPFAM" id="SSF49265">
    <property type="entry name" value="Fibronectin type III"/>
    <property type="match status" value="1"/>
</dbReference>
<dbReference type="InterPro" id="IPR013783">
    <property type="entry name" value="Ig-like_fold"/>
</dbReference>
<feature type="chain" id="PRO_5043908333" description="Fibronectin type-III domain-containing protein" evidence="1">
    <location>
        <begin position="26"/>
        <end position="1358"/>
    </location>
</feature>
<dbReference type="InterPro" id="IPR005085">
    <property type="entry name" value="CBM25"/>
</dbReference>
<sequence length="1358" mass="151350">MKNIKMKLLLLLAILLSTLSFGEVAATHIYHNHMPNFWPFYDVETYNSTNVGDPVRYMYDGQVINAKINPPANWFFLPDGSATPHDDLVAYYTHHAKTGAYLSWPMDTANGNHDRYPKSQTQVTMSGAVITNVESFAELNNVSGYENDNWGQYWRDVHYGTRTTNGFPALDLIHFTGHHSMGPLVGKDFFLKDLIYQNVVLSRPYFLGDGFKSSKGYFPTELGFSERLIPTLAKLGVSWSVLGNVHYSRALKDYPYLNDPGKDCLVSPPNRADMRNTDTYGGSWVDRHMFNEQQTTYNKFPFASIPHYVRYIDPETGAESKIAGIPVEQAGSWEEGYQGSVSGGFLKQFEGNTNGREQYFVVAHDGDNSSGRAGDGGTWANSGNVTYAESGIEGIGVDEYLLAHPIPQDDIVHVQDGSWIDTRDSSSDPTWYHWHIPMGIWKGQFADFNRINGTNYSPKKNLDGVEEGHTVSFEYGYHYLERNFALLQAAENYAKTAEQIWLDSHPNYWHPTSQLDYEIVGANNTANQLNPYMYSFPVKGDSNNDYAGGANPAELGWYFLTASIDSGFGYYDENVDDGVKPTVSFDQSLYFSKPYVEANLANDKTGPSVWWPQRYPYNPGSANKSKAEGWTLQYFDNNFGIYTYAFDASGIQNIKVKIRTHSEKWADPKDRTYQVYDPQKLSNQGVPEINPANVGNWVEYPMTKRSLQDSINGVDWQPSGKEMMNIVSAQEIGDMYYSYIGDYRDQLIDYYIEATDSKGNITKSNIQQVYVGAGKYKNVDDKIIEDVNGTIEGTYPFVTNVSPERKIDLYVENIESNSVNVEYVKEDGSWSSMKLMDSVSADPKYKHTVITFRSENSSTKIRYTDNNGSSWKPSASGVDVSTGTYTIYSDNSIQAGAPSGISFTTTIYYKGALGTNIHWAPTDEAGTPIESEWTIAPGDPMETSDIYGYVSKTLNLGMHNKAMVCFNQSGSNWDSDHLFNSGTWTYEAGVITSGKPSEVINYPAIPSGVAGTALSISELKINWDSAQYATSYKLYMSSSTNGVFNEITDTTNLEYTVTGLNENTTYYFKAKSFNSNGESDYSNVISATTQKLNYPEIPSGVAGTALSTSELKISWDNAQYATSYKLYMSSSTNGVFNEITDTTNLEYTVTGLNENTTYYFKAKAFNSNGESDYSNVISATTQKQAVDGWFIRGSFNSWGTDALTFNSSNGKWEITITTGNGDSNGGPRFKIDHFGDWSENYPNDDYSLDTNSSYKIEFDASSKAITATLQGNPADNWYIRGSFNGWGTDALSFNSSTGKWEITVTTGNGDSNGGPRFKIDHFGDWSENYPNADYGLNSNSSYIIEFDASSKAITATLQ</sequence>
<dbReference type="SMART" id="SM00060">
    <property type="entry name" value="FN3"/>
    <property type="match status" value="2"/>
</dbReference>
<dbReference type="GO" id="GO:0005975">
    <property type="term" value="P:carbohydrate metabolic process"/>
    <property type="evidence" value="ECO:0007669"/>
    <property type="project" value="InterPro"/>
</dbReference>
<keyword evidence="4" id="KW-1185">Reference proteome</keyword>
<accession>A0AAU9E093</accession>
<gene>
    <name evidence="3" type="ORF">HLVA_18740</name>
</gene>
<dbReference type="Gene3D" id="2.60.40.10">
    <property type="entry name" value="Immunoglobulins"/>
    <property type="match status" value="4"/>
</dbReference>
<dbReference type="PROSITE" id="PS50853">
    <property type="entry name" value="FN3"/>
    <property type="match status" value="2"/>
</dbReference>
<feature type="signal peptide" evidence="1">
    <location>
        <begin position="1"/>
        <end position="25"/>
    </location>
</feature>
<evidence type="ECO:0000256" key="1">
    <source>
        <dbReference type="SAM" id="SignalP"/>
    </source>
</evidence>
<dbReference type="Proteomes" id="UP001321582">
    <property type="component" value="Chromosome"/>
</dbReference>
<proteinExistence type="predicted"/>
<dbReference type="SUPFAM" id="SSF88713">
    <property type="entry name" value="Glycoside hydrolase/deacetylase"/>
    <property type="match status" value="1"/>
</dbReference>
<dbReference type="EMBL" id="AP027059">
    <property type="protein sequence ID" value="BDU51305.1"/>
    <property type="molecule type" value="Genomic_DNA"/>
</dbReference>
<dbReference type="Pfam" id="PF00041">
    <property type="entry name" value="fn3"/>
    <property type="match status" value="2"/>
</dbReference>
<feature type="domain" description="Fibronectin type-III" evidence="2">
    <location>
        <begin position="1005"/>
        <end position="1092"/>
    </location>
</feature>
<keyword evidence="1" id="KW-0732">Signal</keyword>
<reference evidence="3 4" key="1">
    <citation type="submission" date="2022-11" db="EMBL/GenBank/DDBJ databases">
        <title>Haliovirga abyssi gen. nov., sp. nov., a mesophilic fermentative bacterium isolated from the Iheya North hydrothermal field and the proposal of Haliovirgaceae fam. nov.</title>
        <authorList>
            <person name="Miyazaki U."/>
            <person name="Tame A."/>
            <person name="Miyazaki J."/>
            <person name="Takai K."/>
            <person name="Sawayama S."/>
            <person name="Kitajima M."/>
            <person name="Okamoto A."/>
            <person name="Nakagawa S."/>
        </authorList>
    </citation>
    <scope>NUCLEOTIDE SEQUENCE [LARGE SCALE GENOMIC DNA]</scope>
    <source>
        <strain evidence="3 4">IC12</strain>
    </source>
</reference>
<evidence type="ECO:0000259" key="2">
    <source>
        <dbReference type="PROSITE" id="PS50853"/>
    </source>
</evidence>
<dbReference type="InterPro" id="IPR050617">
    <property type="entry name" value="E3_ligase_FN3/SPRY"/>
</dbReference>
<organism evidence="3 4">
    <name type="scientific">Haliovirga abyssi</name>
    <dbReference type="NCBI Taxonomy" id="2996794"/>
    <lineage>
        <taxon>Bacteria</taxon>
        <taxon>Fusobacteriati</taxon>
        <taxon>Fusobacteriota</taxon>
        <taxon>Fusobacteriia</taxon>
        <taxon>Fusobacteriales</taxon>
        <taxon>Haliovirgaceae</taxon>
        <taxon>Haliovirga</taxon>
    </lineage>
</organism>
<feature type="domain" description="Fibronectin type-III" evidence="2">
    <location>
        <begin position="1097"/>
        <end position="1184"/>
    </location>
</feature>
<dbReference type="GO" id="GO:2001070">
    <property type="term" value="F:starch binding"/>
    <property type="evidence" value="ECO:0007669"/>
    <property type="project" value="InterPro"/>
</dbReference>
<name>A0AAU9E093_9FUSO</name>
<dbReference type="PANTHER" id="PTHR24099">
    <property type="entry name" value="E3 UBIQUITIN-PROTEIN LIGASE TRIM36-RELATED"/>
    <property type="match status" value="1"/>
</dbReference>
<dbReference type="KEGG" id="haby:HLVA_18740"/>
<protein>
    <recommendedName>
        <fullName evidence="2">Fibronectin type-III domain-containing protein</fullName>
    </recommendedName>
</protein>
<dbReference type="InterPro" id="IPR003961">
    <property type="entry name" value="FN3_dom"/>
</dbReference>
<dbReference type="PANTHER" id="PTHR24099:SF11">
    <property type="entry name" value="FIBRONECTIN TYPE III DOMAIN-CONTAINING 3BA-RELATED"/>
    <property type="match status" value="1"/>
</dbReference>
<evidence type="ECO:0000313" key="4">
    <source>
        <dbReference type="Proteomes" id="UP001321582"/>
    </source>
</evidence>
<dbReference type="InterPro" id="IPR011330">
    <property type="entry name" value="Glyco_hydro/deAcase_b/a-brl"/>
</dbReference>